<proteinExistence type="predicted"/>
<sequence length="105" mass="12068">MARGNSNRINLRTNPYGSFDQNLFNAIKRLVYKILKNEDLLAGEWRFGEVESVVNDTRLMVKVNGFDPAIEIPCNPDATFNVGDRVFVHYVNRNPSDRFVPYRCG</sequence>
<evidence type="ECO:0000313" key="1">
    <source>
        <dbReference type="EMBL" id="SDM99055.1"/>
    </source>
</evidence>
<evidence type="ECO:0000313" key="2">
    <source>
        <dbReference type="Proteomes" id="UP000199334"/>
    </source>
</evidence>
<dbReference type="EMBL" id="FNIG01000002">
    <property type="protein sequence ID" value="SDM99055.1"/>
    <property type="molecule type" value="Genomic_DNA"/>
</dbReference>
<dbReference type="AlphaFoldDB" id="A0A1G9XSB6"/>
<dbReference type="OrthoDB" id="2553283at2"/>
<accession>A0A1G9XSB6</accession>
<organism evidence="1 2">
    <name type="scientific">Tenuibacillus multivorans</name>
    <dbReference type="NCBI Taxonomy" id="237069"/>
    <lineage>
        <taxon>Bacteria</taxon>
        <taxon>Bacillati</taxon>
        <taxon>Bacillota</taxon>
        <taxon>Bacilli</taxon>
        <taxon>Bacillales</taxon>
        <taxon>Bacillaceae</taxon>
        <taxon>Tenuibacillus</taxon>
    </lineage>
</organism>
<protein>
    <submittedName>
        <fullName evidence="1">Uncharacterized protein</fullName>
    </submittedName>
</protein>
<dbReference type="RefSeq" id="WP_093855579.1">
    <property type="nucleotide sequence ID" value="NZ_BJVZ01000001.1"/>
</dbReference>
<name>A0A1G9XSB6_9BACI</name>
<keyword evidence="2" id="KW-1185">Reference proteome</keyword>
<reference evidence="1 2" key="1">
    <citation type="submission" date="2016-10" db="EMBL/GenBank/DDBJ databases">
        <authorList>
            <person name="de Groot N.N."/>
        </authorList>
    </citation>
    <scope>NUCLEOTIDE SEQUENCE [LARGE SCALE GENOMIC DNA]</scope>
    <source>
        <strain evidence="1 2">CGMCC 1.3442</strain>
    </source>
</reference>
<dbReference type="STRING" id="237069.SAMN05216498_1069"/>
<gene>
    <name evidence="1" type="ORF">SAMN05216498_1069</name>
</gene>
<dbReference type="Proteomes" id="UP000199334">
    <property type="component" value="Unassembled WGS sequence"/>
</dbReference>